<gene>
    <name evidence="1" type="ORF">DSO57_1012460</name>
</gene>
<proteinExistence type="predicted"/>
<accession>A0ACC2S820</accession>
<reference evidence="1" key="1">
    <citation type="submission" date="2022-04" db="EMBL/GenBank/DDBJ databases">
        <title>Genome of the entomopathogenic fungus Entomophthora muscae.</title>
        <authorList>
            <person name="Elya C."/>
            <person name="Lovett B.R."/>
            <person name="Lee E."/>
            <person name="Macias A.M."/>
            <person name="Hajek A.E."/>
            <person name="De Bivort B.L."/>
            <person name="Kasson M.T."/>
            <person name="De Fine Licht H.H."/>
            <person name="Stajich J.E."/>
        </authorList>
    </citation>
    <scope>NUCLEOTIDE SEQUENCE</scope>
    <source>
        <strain evidence="1">Berkeley</strain>
    </source>
</reference>
<evidence type="ECO:0000313" key="1">
    <source>
        <dbReference type="EMBL" id="KAJ9058437.1"/>
    </source>
</evidence>
<dbReference type="Proteomes" id="UP001165960">
    <property type="component" value="Unassembled WGS sequence"/>
</dbReference>
<evidence type="ECO:0000313" key="2">
    <source>
        <dbReference type="Proteomes" id="UP001165960"/>
    </source>
</evidence>
<name>A0ACC2S820_9FUNG</name>
<keyword evidence="2" id="KW-1185">Reference proteome</keyword>
<organism evidence="1 2">
    <name type="scientific">Entomophthora muscae</name>
    <dbReference type="NCBI Taxonomy" id="34485"/>
    <lineage>
        <taxon>Eukaryota</taxon>
        <taxon>Fungi</taxon>
        <taxon>Fungi incertae sedis</taxon>
        <taxon>Zoopagomycota</taxon>
        <taxon>Entomophthoromycotina</taxon>
        <taxon>Entomophthoromycetes</taxon>
        <taxon>Entomophthorales</taxon>
        <taxon>Entomophthoraceae</taxon>
        <taxon>Entomophthora</taxon>
    </lineage>
</organism>
<comment type="caution">
    <text evidence="1">The sequence shown here is derived from an EMBL/GenBank/DDBJ whole genome shotgun (WGS) entry which is preliminary data.</text>
</comment>
<dbReference type="EMBL" id="QTSX02005724">
    <property type="protein sequence ID" value="KAJ9058437.1"/>
    <property type="molecule type" value="Genomic_DNA"/>
</dbReference>
<sequence length="538" mass="61641">MELQQGKSLVTVHTSRTNLVCDQCTSAHQKCSRDFPACKRCLKLSISCTRCRTKYNRKVVSGLSRAGWVLVSKVVVPSTWAQVIEKYPVASLSQFHMRRFVMPLVLLLPERATAVDFMNMSSKVFTDIPHPQQREEIDHSINNIQHVLTAASESFFTAFNPYYPLFSKEDFYSRPRSLLLNRIIIQIGLERIPETSLTQAAMRSLNLIPTDLLNLPTTLDTLQCLLLVRFGLKLSWVNNIHFKTFAQINRLVPLLGLHKSLIKSPQWLERTLAIHLINLGCFNVNVDLYISLTNENLLETRHNCLTTSFLQRMTSHFSYPASLIHFITSQTMYQSFAIVLIANERLTKALNERSSATTFQATLVKKIKLLEETFKKAWHLLSTISQEKHLLLNSRVMLAIRYHYDYIELMKMAAYIPLNPTQPIHHIPTTTTISQFCIDGLFMAIRNIRLAHAFSYITLSLDYMFTLIPSISFILAYYKAFQSHYKNTDILDQALTQAKGILEIGLNNCTTCTQAKVYIDLTNFFISSQKIPLTCLLK</sequence>
<protein>
    <submittedName>
        <fullName evidence="1">Uncharacterized protein</fullName>
    </submittedName>
</protein>